<dbReference type="GO" id="GO:0016020">
    <property type="term" value="C:membrane"/>
    <property type="evidence" value="ECO:0007669"/>
    <property type="project" value="UniProtKB-SubCell"/>
</dbReference>
<keyword evidence="2 6" id="KW-0812">Transmembrane</keyword>
<evidence type="ECO:0000313" key="8">
    <source>
        <dbReference type="EMBL" id="EGO31107.1"/>
    </source>
</evidence>
<evidence type="ECO:0000259" key="7">
    <source>
        <dbReference type="Pfam" id="PF01284"/>
    </source>
</evidence>
<dbReference type="OrthoDB" id="3364107at2759"/>
<protein>
    <recommendedName>
        <fullName evidence="7">MARVEL domain-containing protein</fullName>
    </recommendedName>
</protein>
<feature type="transmembrane region" description="Helical" evidence="6">
    <location>
        <begin position="71"/>
        <end position="92"/>
    </location>
</feature>
<keyword evidence="3 6" id="KW-1133">Transmembrane helix</keyword>
<evidence type="ECO:0000256" key="4">
    <source>
        <dbReference type="ARBA" id="ARBA00023136"/>
    </source>
</evidence>
<organism>
    <name type="scientific">Serpula lacrymans var. lacrymans (strain S7.9)</name>
    <name type="common">Dry rot fungus</name>
    <dbReference type="NCBI Taxonomy" id="578457"/>
    <lineage>
        <taxon>Eukaryota</taxon>
        <taxon>Fungi</taxon>
        <taxon>Dikarya</taxon>
        <taxon>Basidiomycota</taxon>
        <taxon>Agaricomycotina</taxon>
        <taxon>Agaricomycetes</taxon>
        <taxon>Agaricomycetidae</taxon>
        <taxon>Boletales</taxon>
        <taxon>Coniophorineae</taxon>
        <taxon>Serpulaceae</taxon>
        <taxon>Serpula</taxon>
    </lineage>
</organism>
<dbReference type="EMBL" id="GL945428">
    <property type="protein sequence ID" value="EGO31107.1"/>
    <property type="molecule type" value="Genomic_DNA"/>
</dbReference>
<dbReference type="KEGG" id="sla:SERLADRAFT_455784"/>
<dbReference type="GeneID" id="18817216"/>
<feature type="compositionally biased region" description="Polar residues" evidence="5">
    <location>
        <begin position="173"/>
        <end position="207"/>
    </location>
</feature>
<evidence type="ECO:0000256" key="3">
    <source>
        <dbReference type="ARBA" id="ARBA00022989"/>
    </source>
</evidence>
<feature type="region of interest" description="Disordered" evidence="5">
    <location>
        <begin position="171"/>
        <end position="207"/>
    </location>
</feature>
<comment type="subcellular location">
    <subcellularLocation>
        <location evidence="1">Membrane</location>
        <topology evidence="1">Multi-pass membrane protein</topology>
    </subcellularLocation>
</comment>
<dbReference type="Pfam" id="PF01284">
    <property type="entry name" value="MARVEL"/>
    <property type="match status" value="1"/>
</dbReference>
<dbReference type="HOGENOM" id="CLU_083413_0_0_1"/>
<evidence type="ECO:0000256" key="2">
    <source>
        <dbReference type="ARBA" id="ARBA00022692"/>
    </source>
</evidence>
<evidence type="ECO:0000256" key="5">
    <source>
        <dbReference type="SAM" id="MobiDB-lite"/>
    </source>
</evidence>
<keyword evidence="4 6" id="KW-0472">Membrane</keyword>
<sequence length="207" mass="22324">MSFSPLFRTIVFAISLVFSLIVLGIAAHITSVTLEYFGGYLIFGALAIATAVLTIVTIPVLFIMDVLRRGAFTSMIVVELVWLFVLWVLWLATGADAASATSLTFPFGCNYFNPLENQICHEFAAVEAFAFLNFILMFVYTVVILVFSIVAGSRGNSVWTSSVKEANFHAPTNGATTTHPLTQYSGANATHSQPEAPSNTVGTPVTV</sequence>
<dbReference type="RefSeq" id="XP_007312991.1">
    <property type="nucleotide sequence ID" value="XM_007312929.1"/>
</dbReference>
<proteinExistence type="predicted"/>
<accession>F8NEV9</accession>
<feature type="domain" description="MARVEL" evidence="7">
    <location>
        <begin position="8"/>
        <end position="142"/>
    </location>
</feature>
<gene>
    <name evidence="8" type="ORF">SERLADRAFT_455784</name>
</gene>
<feature type="transmembrane region" description="Helical" evidence="6">
    <location>
        <begin position="7"/>
        <end position="29"/>
    </location>
</feature>
<dbReference type="Proteomes" id="UP000008064">
    <property type="component" value="Unassembled WGS sequence"/>
</dbReference>
<evidence type="ECO:0000256" key="1">
    <source>
        <dbReference type="ARBA" id="ARBA00004141"/>
    </source>
</evidence>
<reference evidence="8" key="1">
    <citation type="submission" date="2011-04" db="EMBL/GenBank/DDBJ databases">
        <title>Evolution of plant cell wall degrading machinery underlies the functional diversity of forest fungi.</title>
        <authorList>
            <consortium name="US DOE Joint Genome Institute (JGI-PGF)"/>
            <person name="Eastwood D.C."/>
            <person name="Floudas D."/>
            <person name="Binder M."/>
            <person name="Majcherczyk A."/>
            <person name="Schneider P."/>
            <person name="Aerts A."/>
            <person name="Asiegbu F.O."/>
            <person name="Baker S.E."/>
            <person name="Barry K."/>
            <person name="Bendiksby M."/>
            <person name="Blumentritt M."/>
            <person name="Coutinho P.M."/>
            <person name="Cullen D."/>
            <person name="Cullen D."/>
            <person name="Gathman A."/>
            <person name="Goodell B."/>
            <person name="Henrissat B."/>
            <person name="Ihrmark K."/>
            <person name="Kauserud H."/>
            <person name="Kohler A."/>
            <person name="LaButti K."/>
            <person name="Lapidus A."/>
            <person name="Lavin J.L."/>
            <person name="Lee Y.-H."/>
            <person name="Lindquist E."/>
            <person name="Lilly W."/>
            <person name="Lucas S."/>
            <person name="Morin E."/>
            <person name="Murat C."/>
            <person name="Oguiza J.A."/>
            <person name="Park J."/>
            <person name="Pisabarro A.G."/>
            <person name="Riley R."/>
            <person name="Rosling A."/>
            <person name="Salamov A."/>
            <person name="Schmidt O."/>
            <person name="Schmutz J."/>
            <person name="Skrede I."/>
            <person name="Stenlid J."/>
            <person name="Wiebenga A."/>
            <person name="Xie X."/>
            <person name="Kues U."/>
            <person name="Hibbett D.S."/>
            <person name="Hoffmeister D."/>
            <person name="Hogberg N."/>
            <person name="Martin F."/>
            <person name="Grigoriev I.V."/>
            <person name="Watkinson S.C."/>
        </authorList>
    </citation>
    <scope>NUCLEOTIDE SEQUENCE</scope>
    <source>
        <strain evidence="8">S7.9</strain>
    </source>
</reference>
<evidence type="ECO:0000256" key="6">
    <source>
        <dbReference type="SAM" id="Phobius"/>
    </source>
</evidence>
<dbReference type="AlphaFoldDB" id="F8NEV9"/>
<feature type="transmembrane region" description="Helical" evidence="6">
    <location>
        <begin position="131"/>
        <end position="151"/>
    </location>
</feature>
<name>F8NEV9_SERL9</name>
<feature type="transmembrane region" description="Helical" evidence="6">
    <location>
        <begin position="41"/>
        <end position="64"/>
    </location>
</feature>
<dbReference type="InterPro" id="IPR008253">
    <property type="entry name" value="Marvel"/>
</dbReference>